<dbReference type="PRINTS" id="PR00337">
    <property type="entry name" value="LEUILEVALBP"/>
</dbReference>
<name>A0A1Y0ESA3_9BURK</name>
<evidence type="ECO:0000313" key="7">
    <source>
        <dbReference type="EMBL" id="ARU06537.1"/>
    </source>
</evidence>
<evidence type="ECO:0000256" key="4">
    <source>
        <dbReference type="ARBA" id="ARBA00022970"/>
    </source>
</evidence>
<dbReference type="InterPro" id="IPR028081">
    <property type="entry name" value="Leu-bd"/>
</dbReference>
<protein>
    <submittedName>
        <fullName evidence="7">Branched-chain amino acid ABC transporter substrate-binding protein</fullName>
    </submittedName>
</protein>
<feature type="signal peptide" evidence="5">
    <location>
        <begin position="1"/>
        <end position="24"/>
    </location>
</feature>
<dbReference type="EMBL" id="CP021455">
    <property type="protein sequence ID" value="ARU06537.1"/>
    <property type="molecule type" value="Genomic_DNA"/>
</dbReference>
<evidence type="ECO:0000259" key="6">
    <source>
        <dbReference type="Pfam" id="PF13458"/>
    </source>
</evidence>
<dbReference type="OrthoDB" id="9783240at2"/>
<dbReference type="Proteomes" id="UP000196138">
    <property type="component" value="Chromosome"/>
</dbReference>
<keyword evidence="8" id="KW-1185">Reference proteome</keyword>
<accession>A0A1Y0ESA3</accession>
<comment type="similarity">
    <text evidence="1">Belongs to the leucine-binding protein family.</text>
</comment>
<evidence type="ECO:0000256" key="2">
    <source>
        <dbReference type="ARBA" id="ARBA00022448"/>
    </source>
</evidence>
<feature type="chain" id="PRO_5012440295" evidence="5">
    <location>
        <begin position="25"/>
        <end position="376"/>
    </location>
</feature>
<dbReference type="GO" id="GO:0006865">
    <property type="term" value="P:amino acid transport"/>
    <property type="evidence" value="ECO:0007669"/>
    <property type="project" value="UniProtKB-KW"/>
</dbReference>
<evidence type="ECO:0000313" key="8">
    <source>
        <dbReference type="Proteomes" id="UP000196138"/>
    </source>
</evidence>
<keyword evidence="3 5" id="KW-0732">Signal</keyword>
<evidence type="ECO:0000256" key="3">
    <source>
        <dbReference type="ARBA" id="ARBA00022729"/>
    </source>
</evidence>
<keyword evidence="4" id="KW-0029">Amino-acid transport</keyword>
<reference evidence="7 8" key="1">
    <citation type="submission" date="2017-05" db="EMBL/GenBank/DDBJ databases">
        <authorList>
            <person name="Song R."/>
            <person name="Chenine A.L."/>
            <person name="Ruprecht R.M."/>
        </authorList>
    </citation>
    <scope>NUCLEOTIDE SEQUENCE [LARGE SCALE GENOMIC DNA]</scope>
    <source>
        <strain evidence="7 8">DSM 26136</strain>
    </source>
</reference>
<dbReference type="InterPro" id="IPR051010">
    <property type="entry name" value="BCAA_transport"/>
</dbReference>
<proteinExistence type="inferred from homology"/>
<dbReference type="KEGG" id="cser:CCO03_00345"/>
<dbReference type="Pfam" id="PF13458">
    <property type="entry name" value="Peripla_BP_6"/>
    <property type="match status" value="1"/>
</dbReference>
<dbReference type="PANTHER" id="PTHR30483">
    <property type="entry name" value="LEUCINE-SPECIFIC-BINDING PROTEIN"/>
    <property type="match status" value="1"/>
</dbReference>
<evidence type="ECO:0000256" key="5">
    <source>
        <dbReference type="SAM" id="SignalP"/>
    </source>
</evidence>
<dbReference type="SUPFAM" id="SSF53822">
    <property type="entry name" value="Periplasmic binding protein-like I"/>
    <property type="match status" value="1"/>
</dbReference>
<dbReference type="Gene3D" id="3.40.50.2300">
    <property type="match status" value="2"/>
</dbReference>
<keyword evidence="2" id="KW-0813">Transport</keyword>
<organism evidence="7 8">
    <name type="scientific">Comamonas serinivorans</name>
    <dbReference type="NCBI Taxonomy" id="1082851"/>
    <lineage>
        <taxon>Bacteria</taxon>
        <taxon>Pseudomonadati</taxon>
        <taxon>Pseudomonadota</taxon>
        <taxon>Betaproteobacteria</taxon>
        <taxon>Burkholderiales</taxon>
        <taxon>Comamonadaceae</taxon>
        <taxon>Comamonas</taxon>
    </lineage>
</organism>
<dbReference type="PANTHER" id="PTHR30483:SF6">
    <property type="entry name" value="PERIPLASMIC BINDING PROTEIN OF ABC TRANSPORTER FOR NATURAL AMINO ACIDS"/>
    <property type="match status" value="1"/>
</dbReference>
<feature type="domain" description="Leucine-binding protein" evidence="6">
    <location>
        <begin position="27"/>
        <end position="362"/>
    </location>
</feature>
<evidence type="ECO:0000256" key="1">
    <source>
        <dbReference type="ARBA" id="ARBA00010062"/>
    </source>
</evidence>
<dbReference type="RefSeq" id="WP_087283835.1">
    <property type="nucleotide sequence ID" value="NZ_CP021455.1"/>
</dbReference>
<dbReference type="InterPro" id="IPR000709">
    <property type="entry name" value="Leu_Ile_Val-bd"/>
</dbReference>
<dbReference type="AlphaFoldDB" id="A0A1Y0ESA3"/>
<dbReference type="InterPro" id="IPR028082">
    <property type="entry name" value="Peripla_BP_I"/>
</dbReference>
<gene>
    <name evidence="7" type="ORF">CCO03_00345</name>
</gene>
<sequence>MVAFKVKAMVGALALCALQVGAFAQDVKLGAVFPMSGPNATYGDLFSSGANLAAEHINADGKLKGKMSVIYEDSQALPQRGVIGMNKLVSVDKVPYVLTGFTGVSKAVSTVGQRTKTVVVNAGGVGPDLAELGEYFWNAIPLVNYEVRAMVPYLVQQNLKKVALIYVDDPFGQAIVKELEGELPKAGGSLVGKLSVPPTSQQFGGIAAKVRELKADAVYIASYGAQQFQIAKQLRDNGVKEQLVSYSAFSVPEIQTLPEAKGTLYSELLIDLAATDPLTKRFVDDFKKKHGKAPTNYVASYYNATKLYGDLAIALQKEGKPLTGTNLLEARKKINTFDFVGGKVTFLPNGTVMAPMQIKTVDGSPSGKQVQVVKAN</sequence>